<feature type="transmembrane region" description="Helical" evidence="1">
    <location>
        <begin position="221"/>
        <end position="247"/>
    </location>
</feature>
<feature type="transmembrane region" description="Helical" evidence="1">
    <location>
        <begin position="197"/>
        <end position="215"/>
    </location>
</feature>
<feature type="transmembrane region" description="Helical" evidence="1">
    <location>
        <begin position="12"/>
        <end position="34"/>
    </location>
</feature>
<keyword evidence="1" id="KW-0472">Membrane</keyword>
<dbReference type="RefSeq" id="WP_382347135.1">
    <property type="nucleotide sequence ID" value="NZ_JBHSMC010000001.1"/>
</dbReference>
<sequence>MRSFYRLINYEFSRMFVPSLIICSISIVFTNILLLNSITDSEYDPSLYKRFEHIYAESGSFILFFISFIAIITLFLVNFYKAYWGSKSIFTYLTLPIKREALYFAKLIVLIICLLMLLTSHLISIFIGYDLVSAKVAEISNGKAIMNNGLFLAFIRSHHLRLLFPITWLGILSSISLVITVLTGFFYAALCERSKRYWGLALILVVFLFIFNVIQKYLNEIIYIGVETSSVVVTCTISFLVSVFFVWRSIRLIKKSAIS</sequence>
<evidence type="ECO:0000313" key="3">
    <source>
        <dbReference type="Proteomes" id="UP001596147"/>
    </source>
</evidence>
<comment type="caution">
    <text evidence="2">The sequence shown here is derived from an EMBL/GenBank/DDBJ whole genome shotgun (WGS) entry which is preliminary data.</text>
</comment>
<evidence type="ECO:0000256" key="1">
    <source>
        <dbReference type="SAM" id="Phobius"/>
    </source>
</evidence>
<feature type="transmembrane region" description="Helical" evidence="1">
    <location>
        <begin position="54"/>
        <end position="80"/>
    </location>
</feature>
<dbReference type="EMBL" id="JBHSMC010000001">
    <property type="protein sequence ID" value="MFC5463534.1"/>
    <property type="molecule type" value="Genomic_DNA"/>
</dbReference>
<keyword evidence="3" id="KW-1185">Reference proteome</keyword>
<reference evidence="3" key="1">
    <citation type="journal article" date="2019" name="Int. J. Syst. Evol. Microbiol.">
        <title>The Global Catalogue of Microorganisms (GCM) 10K type strain sequencing project: providing services to taxonomists for standard genome sequencing and annotation.</title>
        <authorList>
            <consortium name="The Broad Institute Genomics Platform"/>
            <consortium name="The Broad Institute Genome Sequencing Center for Infectious Disease"/>
            <person name="Wu L."/>
            <person name="Ma J."/>
        </authorList>
    </citation>
    <scope>NUCLEOTIDE SEQUENCE [LARGE SCALE GENOMIC DNA]</scope>
    <source>
        <strain evidence="3">CGMCC 1.12237</strain>
    </source>
</reference>
<keyword evidence="1" id="KW-1133">Transmembrane helix</keyword>
<accession>A0ABW0LCC9</accession>
<protein>
    <recommendedName>
        <fullName evidence="4">ABC transporter permease</fullName>
    </recommendedName>
</protein>
<name>A0ABW0LCC9_9BACI</name>
<evidence type="ECO:0008006" key="4">
    <source>
        <dbReference type="Google" id="ProtNLM"/>
    </source>
</evidence>
<proteinExistence type="predicted"/>
<evidence type="ECO:0000313" key="2">
    <source>
        <dbReference type="EMBL" id="MFC5463534.1"/>
    </source>
</evidence>
<feature type="transmembrane region" description="Helical" evidence="1">
    <location>
        <begin position="166"/>
        <end position="190"/>
    </location>
</feature>
<organism evidence="2 3">
    <name type="scientific">Lederbergia graminis</name>
    <dbReference type="NCBI Taxonomy" id="735518"/>
    <lineage>
        <taxon>Bacteria</taxon>
        <taxon>Bacillati</taxon>
        <taxon>Bacillota</taxon>
        <taxon>Bacilli</taxon>
        <taxon>Bacillales</taxon>
        <taxon>Bacillaceae</taxon>
        <taxon>Lederbergia</taxon>
    </lineage>
</organism>
<feature type="transmembrane region" description="Helical" evidence="1">
    <location>
        <begin position="101"/>
        <end position="127"/>
    </location>
</feature>
<keyword evidence="1" id="KW-0812">Transmembrane</keyword>
<dbReference type="Proteomes" id="UP001596147">
    <property type="component" value="Unassembled WGS sequence"/>
</dbReference>
<gene>
    <name evidence="2" type="ORF">ACFPM4_02070</name>
</gene>